<evidence type="ECO:0000256" key="1">
    <source>
        <dbReference type="ARBA" id="ARBA00004651"/>
    </source>
</evidence>
<dbReference type="SUPFAM" id="SSF82861">
    <property type="entry name" value="Mechanosensitive channel protein MscS (YggB), transmembrane region"/>
    <property type="match status" value="1"/>
</dbReference>
<name>A0A2P7QLC9_9SPHN</name>
<dbReference type="SUPFAM" id="SSF82689">
    <property type="entry name" value="Mechanosensitive channel protein MscS (YggB), C-terminal domain"/>
    <property type="match status" value="1"/>
</dbReference>
<dbReference type="AlphaFoldDB" id="A0A2P7QLC9"/>
<evidence type="ECO:0000256" key="3">
    <source>
        <dbReference type="ARBA" id="ARBA00022475"/>
    </source>
</evidence>
<evidence type="ECO:0000313" key="10">
    <source>
        <dbReference type="EMBL" id="PSJ38773.1"/>
    </source>
</evidence>
<dbReference type="EMBL" id="PXYI01000005">
    <property type="protein sequence ID" value="PSJ38773.1"/>
    <property type="molecule type" value="Genomic_DNA"/>
</dbReference>
<dbReference type="Pfam" id="PF21088">
    <property type="entry name" value="MS_channel_1st"/>
    <property type="match status" value="1"/>
</dbReference>
<keyword evidence="4 7" id="KW-0812">Transmembrane</keyword>
<dbReference type="Proteomes" id="UP000241167">
    <property type="component" value="Unassembled WGS sequence"/>
</dbReference>
<dbReference type="OrthoDB" id="9809206at2"/>
<dbReference type="InterPro" id="IPR006685">
    <property type="entry name" value="MscS_channel_2nd"/>
</dbReference>
<evidence type="ECO:0000256" key="5">
    <source>
        <dbReference type="ARBA" id="ARBA00022989"/>
    </source>
</evidence>
<dbReference type="Pfam" id="PF00924">
    <property type="entry name" value="MS_channel_2nd"/>
    <property type="match status" value="1"/>
</dbReference>
<accession>A0A2P7QLC9</accession>
<dbReference type="Gene3D" id="1.10.287.1260">
    <property type="match status" value="1"/>
</dbReference>
<dbReference type="GO" id="GO:0005886">
    <property type="term" value="C:plasma membrane"/>
    <property type="evidence" value="ECO:0007669"/>
    <property type="project" value="UniProtKB-SubCell"/>
</dbReference>
<dbReference type="PANTHER" id="PTHR30566">
    <property type="entry name" value="YNAI-RELATED MECHANOSENSITIVE ION CHANNEL"/>
    <property type="match status" value="1"/>
</dbReference>
<comment type="caution">
    <text evidence="10">The sequence shown here is derived from an EMBL/GenBank/DDBJ whole genome shotgun (WGS) entry which is preliminary data.</text>
</comment>
<keyword evidence="3" id="KW-1003">Cell membrane</keyword>
<feature type="domain" description="Mechanosensitive ion channel transmembrane helices 2/3" evidence="9">
    <location>
        <begin position="158"/>
        <end position="198"/>
    </location>
</feature>
<evidence type="ECO:0000259" key="9">
    <source>
        <dbReference type="Pfam" id="PF21088"/>
    </source>
</evidence>
<protein>
    <submittedName>
        <fullName evidence="10">Mechanosensitive ion channel protein MscS</fullName>
    </submittedName>
</protein>
<evidence type="ECO:0000259" key="8">
    <source>
        <dbReference type="Pfam" id="PF00924"/>
    </source>
</evidence>
<keyword evidence="11" id="KW-1185">Reference proteome</keyword>
<feature type="domain" description="Mechanosensitive ion channel MscS" evidence="8">
    <location>
        <begin position="200"/>
        <end position="264"/>
    </location>
</feature>
<comment type="similarity">
    <text evidence="2">Belongs to the MscS (TC 1.A.23) family.</text>
</comment>
<gene>
    <name evidence="10" type="ORF">C7I55_15705</name>
</gene>
<evidence type="ECO:0000256" key="6">
    <source>
        <dbReference type="ARBA" id="ARBA00023136"/>
    </source>
</evidence>
<evidence type="ECO:0000256" key="7">
    <source>
        <dbReference type="SAM" id="Phobius"/>
    </source>
</evidence>
<feature type="transmembrane region" description="Helical" evidence="7">
    <location>
        <begin position="37"/>
        <end position="54"/>
    </location>
</feature>
<dbReference type="SUPFAM" id="SSF50182">
    <property type="entry name" value="Sm-like ribonucleoproteins"/>
    <property type="match status" value="1"/>
</dbReference>
<feature type="transmembrane region" description="Helical" evidence="7">
    <location>
        <begin position="148"/>
        <end position="171"/>
    </location>
</feature>
<dbReference type="InterPro" id="IPR010920">
    <property type="entry name" value="LSM_dom_sf"/>
</dbReference>
<dbReference type="InterPro" id="IPR049142">
    <property type="entry name" value="MS_channel_1st"/>
</dbReference>
<dbReference type="GO" id="GO:0008381">
    <property type="term" value="F:mechanosensitive monoatomic ion channel activity"/>
    <property type="evidence" value="ECO:0007669"/>
    <property type="project" value="UniProtKB-ARBA"/>
</dbReference>
<keyword evidence="6 7" id="KW-0472">Membrane</keyword>
<comment type="subcellular location">
    <subcellularLocation>
        <location evidence="1">Cell membrane</location>
        <topology evidence="1">Multi-pass membrane protein</topology>
    </subcellularLocation>
</comment>
<dbReference type="InterPro" id="IPR023408">
    <property type="entry name" value="MscS_beta-dom_sf"/>
</dbReference>
<reference evidence="10 11" key="1">
    <citation type="submission" date="2018-03" db="EMBL/GenBank/DDBJ databases">
        <title>The draft genome of Sphingosinicella sp. GL-C-18.</title>
        <authorList>
            <person name="Liu L."/>
            <person name="Li L."/>
            <person name="Liang L."/>
            <person name="Zhang X."/>
            <person name="Wang T."/>
        </authorList>
    </citation>
    <scope>NUCLEOTIDE SEQUENCE [LARGE SCALE GENOMIC DNA]</scope>
    <source>
        <strain evidence="10 11">GL-C-18</strain>
    </source>
</reference>
<dbReference type="RefSeq" id="WP_106513967.1">
    <property type="nucleotide sequence ID" value="NZ_PXYI01000005.1"/>
</dbReference>
<evidence type="ECO:0000256" key="2">
    <source>
        <dbReference type="ARBA" id="ARBA00008017"/>
    </source>
</evidence>
<evidence type="ECO:0000313" key="11">
    <source>
        <dbReference type="Proteomes" id="UP000241167"/>
    </source>
</evidence>
<dbReference type="Gene3D" id="3.30.70.100">
    <property type="match status" value="1"/>
</dbReference>
<organism evidence="10 11">
    <name type="scientific">Allosphingosinicella deserti</name>
    <dbReference type="NCBI Taxonomy" id="2116704"/>
    <lineage>
        <taxon>Bacteria</taxon>
        <taxon>Pseudomonadati</taxon>
        <taxon>Pseudomonadota</taxon>
        <taxon>Alphaproteobacteria</taxon>
        <taxon>Sphingomonadales</taxon>
        <taxon>Sphingomonadaceae</taxon>
        <taxon>Allosphingosinicella</taxon>
    </lineage>
</organism>
<feature type="transmembrane region" description="Helical" evidence="7">
    <location>
        <begin position="183"/>
        <end position="212"/>
    </location>
</feature>
<dbReference type="InterPro" id="IPR011014">
    <property type="entry name" value="MscS_channel_TM-2"/>
</dbReference>
<dbReference type="InterPro" id="IPR011066">
    <property type="entry name" value="MscS_channel_C_sf"/>
</dbReference>
<evidence type="ECO:0000256" key="4">
    <source>
        <dbReference type="ARBA" id="ARBA00022692"/>
    </source>
</evidence>
<keyword evidence="5 7" id="KW-1133">Transmembrane helix</keyword>
<feature type="transmembrane region" description="Helical" evidence="7">
    <location>
        <begin position="110"/>
        <end position="127"/>
    </location>
</feature>
<dbReference type="PANTHER" id="PTHR30566:SF25">
    <property type="entry name" value="INNER MEMBRANE PROTEIN"/>
    <property type="match status" value="1"/>
</dbReference>
<dbReference type="Gene3D" id="2.30.30.60">
    <property type="match status" value="1"/>
</dbReference>
<proteinExistence type="inferred from homology"/>
<sequence>MSNNSISVADAAQNLSEKTGAIATQAQGWITNNGVDILIAAAIGIAIALALLGVRALGCRMVGRVTPGADPRWPILFAKVVAKTNLFFIVLCSAQLVAEHAETPPAILQAINFLFVIAATIQAAIWAREFILGYIQHRAGVDDEHSTLSSAMGIVRLLVTVALFAVAIVVILDNLGVNVTGLIAGLGIGGIAIGLAAQGIFSDLFAALSIIFDRPFRRGDTITFGTFTGTVEKIGLKSTRIRALNGEQVVVSNTNLLNMQLQNFAPLQQRRAVMLFGVTYQIAPDLMARIGQELKAIVERQPDASFDRCHAFQFGASSIDYELVFHVQGSDFTAFADVRQAVMIEMMRRFAELGIDFAYPTQVSFTAAPDGRLVMPYPHVRMLAEGECGNEEGAGSAGANGSDRG</sequence>